<dbReference type="PANTHER" id="PTHR21221:SF1">
    <property type="entry name" value="UREIDOGLYCOLATE LYASE"/>
    <property type="match status" value="1"/>
</dbReference>
<name>A0AA40DPS2_9PEZI</name>
<dbReference type="AlphaFoldDB" id="A0AA40DPS2"/>
<dbReference type="GO" id="GO:0000256">
    <property type="term" value="P:allantoin catabolic process"/>
    <property type="evidence" value="ECO:0007669"/>
    <property type="project" value="InterPro"/>
</dbReference>
<dbReference type="GO" id="GO:0006144">
    <property type="term" value="P:purine nucleobase metabolic process"/>
    <property type="evidence" value="ECO:0007669"/>
    <property type="project" value="UniProtKB-KW"/>
</dbReference>
<gene>
    <name evidence="5" type="ORF">B0H67DRAFT_556267</name>
</gene>
<keyword evidence="6" id="KW-1185">Reference proteome</keyword>
<dbReference type="PANTHER" id="PTHR21221">
    <property type="entry name" value="UREIDOGLYCOLATE HYDROLASE"/>
    <property type="match status" value="1"/>
</dbReference>
<dbReference type="Pfam" id="PF04115">
    <property type="entry name" value="Ureidogly_lyase"/>
    <property type="match status" value="1"/>
</dbReference>
<comment type="catalytic activity">
    <reaction evidence="4">
        <text>(S)-ureidoglycolate = urea + glyoxylate</text>
        <dbReference type="Rhea" id="RHEA:11304"/>
        <dbReference type="ChEBI" id="CHEBI:16199"/>
        <dbReference type="ChEBI" id="CHEBI:36655"/>
        <dbReference type="ChEBI" id="CHEBI:57296"/>
        <dbReference type="EC" id="4.3.2.3"/>
    </reaction>
</comment>
<sequence length="269" mass="28114">MAKFISVRLEGPTVVADATQLSLESFTPFGYVVENARPDVHPSAASRPGGTLSLPFNAISANQGFAIKYQDVTHMVNLYDQAPSGRPAAPSINMFVCAARTLTPPSEAGSPSTPHPPPGSLFSVAVLERHPYTTQTFIPLSADPASRYLVIVAPSLAPADADEVFSVPAAASAHPRPLPGRGLPDVRRLRAFIASGRQAVTYGAGTWHAPMVALGPPGTAVDFVVVQFANGVPVEDCQEVFFKPKAPSALSAEGGLLVRLPTGLGQAKL</sequence>
<comment type="subunit">
    <text evidence="1">Homodimer.</text>
</comment>
<dbReference type="SUPFAM" id="SSF51182">
    <property type="entry name" value="RmlC-like cupins"/>
    <property type="match status" value="1"/>
</dbReference>
<dbReference type="GO" id="GO:0004848">
    <property type="term" value="F:ureidoglycolate hydrolase activity"/>
    <property type="evidence" value="ECO:0007669"/>
    <property type="project" value="InterPro"/>
</dbReference>
<evidence type="ECO:0000256" key="4">
    <source>
        <dbReference type="ARBA" id="ARBA00047684"/>
    </source>
</evidence>
<evidence type="ECO:0000313" key="5">
    <source>
        <dbReference type="EMBL" id="KAK0707598.1"/>
    </source>
</evidence>
<comment type="caution">
    <text evidence="5">The sequence shown here is derived from an EMBL/GenBank/DDBJ whole genome shotgun (WGS) entry which is preliminary data.</text>
</comment>
<proteinExistence type="predicted"/>
<accession>A0AA40DPS2</accession>
<keyword evidence="2" id="KW-0659">Purine metabolism</keyword>
<dbReference type="InterPro" id="IPR024060">
    <property type="entry name" value="Ureidoglycolate_lyase_dom_sf"/>
</dbReference>
<organism evidence="5 6">
    <name type="scientific">Lasiosphaeris hirsuta</name>
    <dbReference type="NCBI Taxonomy" id="260670"/>
    <lineage>
        <taxon>Eukaryota</taxon>
        <taxon>Fungi</taxon>
        <taxon>Dikarya</taxon>
        <taxon>Ascomycota</taxon>
        <taxon>Pezizomycotina</taxon>
        <taxon>Sordariomycetes</taxon>
        <taxon>Sordariomycetidae</taxon>
        <taxon>Sordariales</taxon>
        <taxon>Lasiosphaeriaceae</taxon>
        <taxon>Lasiosphaeris</taxon>
    </lineage>
</organism>
<evidence type="ECO:0000256" key="2">
    <source>
        <dbReference type="ARBA" id="ARBA00022631"/>
    </source>
</evidence>
<dbReference type="InterPro" id="IPR047233">
    <property type="entry name" value="UAH_cupin"/>
</dbReference>
<keyword evidence="3" id="KW-0456">Lyase</keyword>
<dbReference type="CDD" id="cd20298">
    <property type="entry name" value="cupin_UAH"/>
    <property type="match status" value="1"/>
</dbReference>
<evidence type="ECO:0000313" key="6">
    <source>
        <dbReference type="Proteomes" id="UP001172102"/>
    </source>
</evidence>
<dbReference type="Gene3D" id="2.60.120.480">
    <property type="entry name" value="Ureidoglycolate hydrolase"/>
    <property type="match status" value="1"/>
</dbReference>
<evidence type="ECO:0000256" key="3">
    <source>
        <dbReference type="ARBA" id="ARBA00023239"/>
    </source>
</evidence>
<dbReference type="GO" id="GO:0050385">
    <property type="term" value="F:ureidoglycolate lyase activity"/>
    <property type="evidence" value="ECO:0007669"/>
    <property type="project" value="UniProtKB-EC"/>
</dbReference>
<reference evidence="5" key="1">
    <citation type="submission" date="2023-06" db="EMBL/GenBank/DDBJ databases">
        <title>Genome-scale phylogeny and comparative genomics of the fungal order Sordariales.</title>
        <authorList>
            <consortium name="Lawrence Berkeley National Laboratory"/>
            <person name="Hensen N."/>
            <person name="Bonometti L."/>
            <person name="Westerberg I."/>
            <person name="Brannstrom I.O."/>
            <person name="Guillou S."/>
            <person name="Cros-Aarteil S."/>
            <person name="Calhoun S."/>
            <person name="Haridas S."/>
            <person name="Kuo A."/>
            <person name="Mondo S."/>
            <person name="Pangilinan J."/>
            <person name="Riley R."/>
            <person name="Labutti K."/>
            <person name="Andreopoulos B."/>
            <person name="Lipzen A."/>
            <person name="Chen C."/>
            <person name="Yanf M."/>
            <person name="Daum C."/>
            <person name="Ng V."/>
            <person name="Clum A."/>
            <person name="Steindorff A."/>
            <person name="Ohm R."/>
            <person name="Martin F."/>
            <person name="Silar P."/>
            <person name="Natvig D."/>
            <person name="Lalanne C."/>
            <person name="Gautier V."/>
            <person name="Ament-Velasquez S.L."/>
            <person name="Kruys A."/>
            <person name="Hutchinson M.I."/>
            <person name="Powell A.J."/>
            <person name="Barry K."/>
            <person name="Miller A.N."/>
            <person name="Grigoriev I.V."/>
            <person name="Debuchy R."/>
            <person name="Gladieux P."/>
            <person name="Thoren M.H."/>
            <person name="Johannesson H."/>
        </authorList>
    </citation>
    <scope>NUCLEOTIDE SEQUENCE</scope>
    <source>
        <strain evidence="5">SMH4607-1</strain>
    </source>
</reference>
<dbReference type="Proteomes" id="UP001172102">
    <property type="component" value="Unassembled WGS sequence"/>
</dbReference>
<dbReference type="InterPro" id="IPR011051">
    <property type="entry name" value="RmlC_Cupin_sf"/>
</dbReference>
<keyword evidence="5" id="KW-0378">Hydrolase</keyword>
<dbReference type="InterPro" id="IPR007247">
    <property type="entry name" value="Ureidogly_lyase"/>
</dbReference>
<protein>
    <submittedName>
        <fullName evidence="5">Ureidoglycolate hydrolase</fullName>
    </submittedName>
</protein>
<dbReference type="EMBL" id="JAUKUA010000006">
    <property type="protein sequence ID" value="KAK0707598.1"/>
    <property type="molecule type" value="Genomic_DNA"/>
</dbReference>
<evidence type="ECO:0000256" key="1">
    <source>
        <dbReference type="ARBA" id="ARBA00011738"/>
    </source>
</evidence>